<evidence type="ECO:0000313" key="8">
    <source>
        <dbReference type="Proteomes" id="UP001275084"/>
    </source>
</evidence>
<dbReference type="Gene3D" id="3.50.50.60">
    <property type="entry name" value="FAD/NAD(P)-binding domain"/>
    <property type="match status" value="1"/>
</dbReference>
<evidence type="ECO:0000259" key="6">
    <source>
        <dbReference type="Pfam" id="PF01494"/>
    </source>
</evidence>
<evidence type="ECO:0000313" key="7">
    <source>
        <dbReference type="EMBL" id="KAK3360632.1"/>
    </source>
</evidence>
<dbReference type="InterPro" id="IPR002938">
    <property type="entry name" value="FAD-bd"/>
</dbReference>
<name>A0AAJ0HSU6_9PEZI</name>
<evidence type="ECO:0000256" key="5">
    <source>
        <dbReference type="ARBA" id="ARBA00023002"/>
    </source>
</evidence>
<feature type="domain" description="FAD-binding" evidence="6">
    <location>
        <begin position="227"/>
        <end position="311"/>
    </location>
</feature>
<dbReference type="PANTHER" id="PTHR47356:SF2">
    <property type="entry name" value="FAD-BINDING DOMAIN-CONTAINING PROTEIN-RELATED"/>
    <property type="match status" value="1"/>
</dbReference>
<keyword evidence="5" id="KW-0560">Oxidoreductase</keyword>
<comment type="caution">
    <text evidence="7">The sequence shown here is derived from an EMBL/GenBank/DDBJ whole genome shotgun (WGS) entry which is preliminary data.</text>
</comment>
<dbReference type="SUPFAM" id="SSF51905">
    <property type="entry name" value="FAD/NAD(P)-binding domain"/>
    <property type="match status" value="1"/>
</dbReference>
<keyword evidence="7" id="KW-0503">Monooxygenase</keyword>
<evidence type="ECO:0000256" key="1">
    <source>
        <dbReference type="ARBA" id="ARBA00001974"/>
    </source>
</evidence>
<dbReference type="GO" id="GO:0071949">
    <property type="term" value="F:FAD binding"/>
    <property type="evidence" value="ECO:0007669"/>
    <property type="project" value="InterPro"/>
</dbReference>
<accession>A0AAJ0HSU6</accession>
<dbReference type="Proteomes" id="UP001275084">
    <property type="component" value="Unassembled WGS sequence"/>
</dbReference>
<dbReference type="EMBL" id="JAUIQD010000002">
    <property type="protein sequence ID" value="KAK3360632.1"/>
    <property type="molecule type" value="Genomic_DNA"/>
</dbReference>
<dbReference type="GO" id="GO:0004497">
    <property type="term" value="F:monooxygenase activity"/>
    <property type="evidence" value="ECO:0007669"/>
    <property type="project" value="UniProtKB-KW"/>
</dbReference>
<comment type="cofactor">
    <cofactor evidence="1">
        <name>FAD</name>
        <dbReference type="ChEBI" id="CHEBI:57692"/>
    </cofactor>
</comment>
<organism evidence="7 8">
    <name type="scientific">Lasiosphaeria hispida</name>
    <dbReference type="NCBI Taxonomy" id="260671"/>
    <lineage>
        <taxon>Eukaryota</taxon>
        <taxon>Fungi</taxon>
        <taxon>Dikarya</taxon>
        <taxon>Ascomycota</taxon>
        <taxon>Pezizomycotina</taxon>
        <taxon>Sordariomycetes</taxon>
        <taxon>Sordariomycetidae</taxon>
        <taxon>Sordariales</taxon>
        <taxon>Lasiosphaeriaceae</taxon>
        <taxon>Lasiosphaeria</taxon>
    </lineage>
</organism>
<reference evidence="7" key="1">
    <citation type="journal article" date="2023" name="Mol. Phylogenet. Evol.">
        <title>Genome-scale phylogeny and comparative genomics of the fungal order Sordariales.</title>
        <authorList>
            <person name="Hensen N."/>
            <person name="Bonometti L."/>
            <person name="Westerberg I."/>
            <person name="Brannstrom I.O."/>
            <person name="Guillou S."/>
            <person name="Cros-Aarteil S."/>
            <person name="Calhoun S."/>
            <person name="Haridas S."/>
            <person name="Kuo A."/>
            <person name="Mondo S."/>
            <person name="Pangilinan J."/>
            <person name="Riley R."/>
            <person name="LaButti K."/>
            <person name="Andreopoulos B."/>
            <person name="Lipzen A."/>
            <person name="Chen C."/>
            <person name="Yan M."/>
            <person name="Daum C."/>
            <person name="Ng V."/>
            <person name="Clum A."/>
            <person name="Steindorff A."/>
            <person name="Ohm R.A."/>
            <person name="Martin F."/>
            <person name="Silar P."/>
            <person name="Natvig D.O."/>
            <person name="Lalanne C."/>
            <person name="Gautier V."/>
            <person name="Ament-Velasquez S.L."/>
            <person name="Kruys A."/>
            <person name="Hutchinson M.I."/>
            <person name="Powell A.J."/>
            <person name="Barry K."/>
            <person name="Miller A.N."/>
            <person name="Grigoriev I.V."/>
            <person name="Debuchy R."/>
            <person name="Gladieux P."/>
            <person name="Hiltunen Thoren M."/>
            <person name="Johannesson H."/>
        </authorList>
    </citation>
    <scope>NUCLEOTIDE SEQUENCE</scope>
    <source>
        <strain evidence="7">CBS 955.72</strain>
    </source>
</reference>
<evidence type="ECO:0000256" key="4">
    <source>
        <dbReference type="ARBA" id="ARBA00022827"/>
    </source>
</evidence>
<dbReference type="AlphaFoldDB" id="A0AAJ0HSU6"/>
<comment type="similarity">
    <text evidence="2">Belongs to the paxM FAD-dependent monooxygenase family.</text>
</comment>
<dbReference type="PRINTS" id="PR00420">
    <property type="entry name" value="RNGMNOXGNASE"/>
</dbReference>
<dbReference type="PANTHER" id="PTHR47356">
    <property type="entry name" value="FAD-DEPENDENT MONOOXYGENASE ASQG-RELATED"/>
    <property type="match status" value="1"/>
</dbReference>
<sequence>MGKFRVVIVGGGPIRLTAAHALPVARVDFLVLERRPNIVEDQGARTTLVVYPHTFRVMHQFVILEPLLSIGSKLDHHLSFTADGHVFKEGSRYTRVHQNNGYGATAFHRAKLIEILYNGLPAAAKRGVLTGKSLVDITTQETGVEVNCADGSVYWGSIVIGADEPFMATCQLLFGAFPTPSEPDLGYDTQAKDKSIMYLSGPNRSWFFLYKRLPKPISERAKYTDEDAQALAREFAEYPLTAAVEVEDLWPTMLGAGMTNLQEGIAQHWSLGRIVIVGDGCYKFTAHLGLGFNNGVQDIVVLCNGLRKAVRAALDENPDPAVLKTWLVIPKFVEDTVARYISPELCKGQVLDYVRTEEVMEGEMRVHPMSALAAT</sequence>
<dbReference type="InterPro" id="IPR036188">
    <property type="entry name" value="FAD/NAD-bd_sf"/>
</dbReference>
<proteinExistence type="inferred from homology"/>
<evidence type="ECO:0000256" key="2">
    <source>
        <dbReference type="ARBA" id="ARBA00007992"/>
    </source>
</evidence>
<keyword evidence="8" id="KW-1185">Reference proteome</keyword>
<dbReference type="InterPro" id="IPR050562">
    <property type="entry name" value="FAD_mOase_fung"/>
</dbReference>
<reference evidence="7" key="2">
    <citation type="submission" date="2023-06" db="EMBL/GenBank/DDBJ databases">
        <authorList>
            <consortium name="Lawrence Berkeley National Laboratory"/>
            <person name="Haridas S."/>
            <person name="Hensen N."/>
            <person name="Bonometti L."/>
            <person name="Westerberg I."/>
            <person name="Brannstrom I.O."/>
            <person name="Guillou S."/>
            <person name="Cros-Aarteil S."/>
            <person name="Calhoun S."/>
            <person name="Kuo A."/>
            <person name="Mondo S."/>
            <person name="Pangilinan J."/>
            <person name="Riley R."/>
            <person name="Labutti K."/>
            <person name="Andreopoulos B."/>
            <person name="Lipzen A."/>
            <person name="Chen C."/>
            <person name="Yanf M."/>
            <person name="Daum C."/>
            <person name="Ng V."/>
            <person name="Clum A."/>
            <person name="Steindorff A."/>
            <person name="Ohm R."/>
            <person name="Martin F."/>
            <person name="Silar P."/>
            <person name="Natvig D."/>
            <person name="Lalanne C."/>
            <person name="Gautier V."/>
            <person name="Ament-Velasquez S.L."/>
            <person name="Kruys A."/>
            <person name="Hutchinson M.I."/>
            <person name="Powell A.J."/>
            <person name="Barry K."/>
            <person name="Miller A.N."/>
            <person name="Grigoriev I.V."/>
            <person name="Debuchy R."/>
            <person name="Gladieux P."/>
            <person name="Thoren M.H."/>
            <person name="Johannesson H."/>
        </authorList>
    </citation>
    <scope>NUCLEOTIDE SEQUENCE</scope>
    <source>
        <strain evidence="7">CBS 955.72</strain>
    </source>
</reference>
<dbReference type="Pfam" id="PF01494">
    <property type="entry name" value="FAD_binding_3"/>
    <property type="match status" value="1"/>
</dbReference>
<keyword evidence="3" id="KW-0285">Flavoprotein</keyword>
<evidence type="ECO:0000256" key="3">
    <source>
        <dbReference type="ARBA" id="ARBA00022630"/>
    </source>
</evidence>
<keyword evidence="4" id="KW-0274">FAD</keyword>
<protein>
    <submittedName>
        <fullName evidence="7">Flavoprotein monooxygenase</fullName>
    </submittedName>
</protein>
<gene>
    <name evidence="7" type="ORF">B0T25DRAFT_602399</name>
</gene>